<keyword evidence="10" id="KW-1185">Reference proteome</keyword>
<dbReference type="GO" id="GO:0022857">
    <property type="term" value="F:transmembrane transporter activity"/>
    <property type="evidence" value="ECO:0007669"/>
    <property type="project" value="InterPro"/>
</dbReference>
<dbReference type="GO" id="GO:0015031">
    <property type="term" value="P:protein transport"/>
    <property type="evidence" value="ECO:0007669"/>
    <property type="project" value="UniProtKB-KW"/>
</dbReference>
<keyword evidence="3" id="KW-1003">Cell membrane</keyword>
<evidence type="ECO:0000256" key="5">
    <source>
        <dbReference type="ARBA" id="ARBA00022989"/>
    </source>
</evidence>
<proteinExistence type="inferred from homology"/>
<organism evidence="9 10">
    <name type="scientific">Thalassolituus pacificus</name>
    <dbReference type="NCBI Taxonomy" id="2975440"/>
    <lineage>
        <taxon>Bacteria</taxon>
        <taxon>Pseudomonadati</taxon>
        <taxon>Pseudomonadota</taxon>
        <taxon>Gammaproteobacteria</taxon>
        <taxon>Oceanospirillales</taxon>
        <taxon>Oceanospirillaceae</taxon>
        <taxon>Thalassolituus</taxon>
    </lineage>
</organism>
<evidence type="ECO:0000256" key="3">
    <source>
        <dbReference type="ARBA" id="ARBA00022475"/>
    </source>
</evidence>
<evidence type="ECO:0000256" key="6">
    <source>
        <dbReference type="ARBA" id="ARBA00023136"/>
    </source>
</evidence>
<name>A0A9X3AQ21_9GAMM</name>
<gene>
    <name evidence="9" type="ORF">NYR02_01960</name>
</gene>
<evidence type="ECO:0000256" key="8">
    <source>
        <dbReference type="SAM" id="Phobius"/>
    </source>
</evidence>
<dbReference type="Pfam" id="PF02472">
    <property type="entry name" value="ExbD"/>
    <property type="match status" value="1"/>
</dbReference>
<evidence type="ECO:0000313" key="10">
    <source>
        <dbReference type="Proteomes" id="UP001147830"/>
    </source>
</evidence>
<keyword evidence="7" id="KW-0813">Transport</keyword>
<dbReference type="Proteomes" id="UP001147830">
    <property type="component" value="Unassembled WGS sequence"/>
</dbReference>
<dbReference type="InterPro" id="IPR003400">
    <property type="entry name" value="ExbD"/>
</dbReference>
<evidence type="ECO:0000313" key="9">
    <source>
        <dbReference type="EMBL" id="MCT7357785.1"/>
    </source>
</evidence>
<evidence type="ECO:0000256" key="4">
    <source>
        <dbReference type="ARBA" id="ARBA00022692"/>
    </source>
</evidence>
<keyword evidence="4 7" id="KW-0812">Transmembrane</keyword>
<keyword evidence="7" id="KW-0653">Protein transport</keyword>
<keyword evidence="5 8" id="KW-1133">Transmembrane helix</keyword>
<accession>A0A9X3AQ21</accession>
<dbReference type="RefSeq" id="WP_260974715.1">
    <property type="nucleotide sequence ID" value="NZ_JAOANI010000007.1"/>
</dbReference>
<reference evidence="9" key="2">
    <citation type="submission" date="2022-08" db="EMBL/GenBank/DDBJ databases">
        <authorList>
            <person name="Dong C."/>
        </authorList>
    </citation>
    <scope>NUCLEOTIDE SEQUENCE</scope>
    <source>
        <strain evidence="9">59MF3M-4</strain>
    </source>
</reference>
<evidence type="ECO:0000256" key="2">
    <source>
        <dbReference type="ARBA" id="ARBA00005811"/>
    </source>
</evidence>
<feature type="transmembrane region" description="Helical" evidence="8">
    <location>
        <begin position="15"/>
        <end position="35"/>
    </location>
</feature>
<sequence length="167" mass="17897">MASNSFIQRKVTKTATLNLTSLMDIFTILVFFLLMNTGESQELAKANFVKLPDSNADGALHGQLVINVAQDSIMIDNQNIVAVSDVDRRPGEVNKPLGEALKAFAEESGELTEVEQKIGRSVTIMGDQSVPYDLLKAVMTTCSAYGFRDVSLAVNQVAASVLTGGGQ</sequence>
<dbReference type="AlphaFoldDB" id="A0A9X3AQ21"/>
<comment type="similarity">
    <text evidence="2 7">Belongs to the ExbD/TolR family.</text>
</comment>
<evidence type="ECO:0000256" key="7">
    <source>
        <dbReference type="RuleBase" id="RU003879"/>
    </source>
</evidence>
<reference evidence="9" key="1">
    <citation type="journal article" date="2022" name="Front. Microbiol.">
        <title>Genome-based taxonomic rearrangement of Oceanobacter-related bacteria including the description of Thalassolituus hydrocarbonoclasticus sp. nov. and Thalassolituus pacificus sp. nov. and emended description of the genus Thalassolituus.</title>
        <authorList>
            <person name="Dong C."/>
            <person name="Wei L."/>
            <person name="Wang J."/>
            <person name="Lai Q."/>
            <person name="Huang Z."/>
            <person name="Shao Z."/>
        </authorList>
    </citation>
    <scope>NUCLEOTIDE SEQUENCE</scope>
    <source>
        <strain evidence="9">59MF3M-4</strain>
    </source>
</reference>
<keyword evidence="6 8" id="KW-0472">Membrane</keyword>
<comment type="subcellular location">
    <subcellularLocation>
        <location evidence="1">Cell membrane</location>
        <topology evidence="1">Single-pass membrane protein</topology>
    </subcellularLocation>
    <subcellularLocation>
        <location evidence="7">Cell membrane</location>
        <topology evidence="7">Single-pass type II membrane protein</topology>
    </subcellularLocation>
</comment>
<dbReference type="GO" id="GO:0005886">
    <property type="term" value="C:plasma membrane"/>
    <property type="evidence" value="ECO:0007669"/>
    <property type="project" value="UniProtKB-SubCell"/>
</dbReference>
<protein>
    <submittedName>
        <fullName evidence="9">Biopolymer transporter ExbD</fullName>
    </submittedName>
</protein>
<dbReference type="EMBL" id="JAOANI010000007">
    <property type="protein sequence ID" value="MCT7357785.1"/>
    <property type="molecule type" value="Genomic_DNA"/>
</dbReference>
<comment type="caution">
    <text evidence="9">The sequence shown here is derived from an EMBL/GenBank/DDBJ whole genome shotgun (WGS) entry which is preliminary data.</text>
</comment>
<evidence type="ECO:0000256" key="1">
    <source>
        <dbReference type="ARBA" id="ARBA00004162"/>
    </source>
</evidence>